<keyword evidence="2" id="KW-1185">Reference proteome</keyword>
<dbReference type="AlphaFoldDB" id="A0A084GIJ9"/>
<dbReference type="SUPFAM" id="SSF53098">
    <property type="entry name" value="Ribonuclease H-like"/>
    <property type="match status" value="1"/>
</dbReference>
<sequence length="235" mass="28236">MFISYTDASVKNNQAHLAFVVIFEDMSQIKRRIVIDESDSNIAEALAIAELLSFLRYYDISDGLLLFDSNGVKRQLKSKNRQIHKYIHKDTYKQLRLLNVRTQLINRKYNLAHKICHCDEYLPSRSISMINRMYYQHIVNYPDYFLQPSVLQEYRQIYNKRLASFHEAQMNLNKKIWMADLIEENGDIKNFEIHDKRIQVYGDTIIKLSRINYVRISEHWRVVRRRKKLKKMLSK</sequence>
<accession>A0A084GIJ9</accession>
<gene>
    <name evidence="1" type="ORF">GS18_0220105</name>
</gene>
<evidence type="ECO:0000313" key="2">
    <source>
        <dbReference type="Proteomes" id="UP000028549"/>
    </source>
</evidence>
<comment type="caution">
    <text evidence="1">The sequence shown here is derived from an EMBL/GenBank/DDBJ whole genome shotgun (WGS) entry which is preliminary data.</text>
</comment>
<dbReference type="RefSeq" id="WP_029567165.1">
    <property type="nucleotide sequence ID" value="NZ_JNVC02000024.1"/>
</dbReference>
<dbReference type="Proteomes" id="UP000028549">
    <property type="component" value="Unassembled WGS sequence"/>
</dbReference>
<dbReference type="GO" id="GO:0003676">
    <property type="term" value="F:nucleic acid binding"/>
    <property type="evidence" value="ECO:0007669"/>
    <property type="project" value="InterPro"/>
</dbReference>
<dbReference type="Gene3D" id="3.30.420.10">
    <property type="entry name" value="Ribonuclease H-like superfamily/Ribonuclease H"/>
    <property type="match status" value="1"/>
</dbReference>
<name>A0A084GIJ9_METID</name>
<proteinExistence type="predicted"/>
<evidence type="ECO:0000313" key="1">
    <source>
        <dbReference type="EMBL" id="KEZ47161.1"/>
    </source>
</evidence>
<dbReference type="OrthoDB" id="2857807at2"/>
<reference evidence="1 2" key="1">
    <citation type="journal article" date="2005" name="Int. J. Syst. Evol. Microbiol.">
        <title>Bacillus cibi sp. nov., isolated from jeotgal, a traditional Korean fermented seafood.</title>
        <authorList>
            <person name="Yoon J.H."/>
            <person name="Lee C.H."/>
            <person name="Oh T.K."/>
        </authorList>
    </citation>
    <scope>NUCLEOTIDE SEQUENCE [LARGE SCALE GENOMIC DNA]</scope>
    <source>
        <strain evidence="1 2">DSM 16189</strain>
    </source>
</reference>
<organism evidence="1 2">
    <name type="scientific">Metabacillus indicus</name>
    <name type="common">Bacillus indicus</name>
    <dbReference type="NCBI Taxonomy" id="246786"/>
    <lineage>
        <taxon>Bacteria</taxon>
        <taxon>Bacillati</taxon>
        <taxon>Bacillota</taxon>
        <taxon>Bacilli</taxon>
        <taxon>Bacillales</taxon>
        <taxon>Bacillaceae</taxon>
        <taxon>Metabacillus</taxon>
    </lineage>
</organism>
<protein>
    <submittedName>
        <fullName evidence="1">Uncharacterized protein</fullName>
    </submittedName>
</protein>
<dbReference type="InterPro" id="IPR012337">
    <property type="entry name" value="RNaseH-like_sf"/>
</dbReference>
<dbReference type="EMBL" id="JNVC02000024">
    <property type="protein sequence ID" value="KEZ47161.1"/>
    <property type="molecule type" value="Genomic_DNA"/>
</dbReference>
<dbReference type="InterPro" id="IPR036397">
    <property type="entry name" value="RNaseH_sf"/>
</dbReference>